<dbReference type="GO" id="GO:0004252">
    <property type="term" value="F:serine-type endopeptidase activity"/>
    <property type="evidence" value="ECO:0007669"/>
    <property type="project" value="InterPro"/>
</dbReference>
<dbReference type="PANTHER" id="PTHR42881">
    <property type="entry name" value="PROLYL ENDOPEPTIDASE"/>
    <property type="match status" value="1"/>
</dbReference>
<dbReference type="Proteomes" id="UP000033202">
    <property type="component" value="Unassembled WGS sequence"/>
</dbReference>
<keyword evidence="3" id="KW-0720">Serine protease</keyword>
<dbReference type="GO" id="GO:0070012">
    <property type="term" value="F:oligopeptidase activity"/>
    <property type="evidence" value="ECO:0007669"/>
    <property type="project" value="TreeGrafter"/>
</dbReference>
<dbReference type="InterPro" id="IPR001375">
    <property type="entry name" value="Peptidase_S9_cat"/>
</dbReference>
<evidence type="ECO:0000259" key="4">
    <source>
        <dbReference type="Pfam" id="PF00326"/>
    </source>
</evidence>
<evidence type="ECO:0000259" key="5">
    <source>
        <dbReference type="Pfam" id="PF02897"/>
    </source>
</evidence>
<reference evidence="6 7" key="1">
    <citation type="submission" date="2015-04" db="EMBL/GenBank/DDBJ databases">
        <title>Whole genome shotgun sequence of Sphingomonas changbaiensis NBRC 104936.</title>
        <authorList>
            <person name="Katano-Makiyama Y."/>
            <person name="Hosoyama A."/>
            <person name="Hashimoto M."/>
            <person name="Noguchi M."/>
            <person name="Tsuchikane K."/>
            <person name="Ohji S."/>
            <person name="Yamazoe A."/>
            <person name="Ichikawa N."/>
            <person name="Kimura A."/>
            <person name="Fujita N."/>
        </authorList>
    </citation>
    <scope>NUCLEOTIDE SEQUENCE [LARGE SCALE GENOMIC DNA]</scope>
    <source>
        <strain evidence="6 7">NBRC 104936</strain>
    </source>
</reference>
<dbReference type="InterPro" id="IPR023302">
    <property type="entry name" value="Pept_S9A_N"/>
</dbReference>
<dbReference type="STRING" id="1219043.SCH01S_51_00130"/>
<dbReference type="GO" id="GO:0006508">
    <property type="term" value="P:proteolysis"/>
    <property type="evidence" value="ECO:0007669"/>
    <property type="project" value="UniProtKB-KW"/>
</dbReference>
<dbReference type="InterPro" id="IPR029058">
    <property type="entry name" value="AB_hydrolase_fold"/>
</dbReference>
<dbReference type="SUPFAM" id="SSF50993">
    <property type="entry name" value="Peptidase/esterase 'gauge' domain"/>
    <property type="match status" value="1"/>
</dbReference>
<dbReference type="Gene3D" id="3.40.50.1820">
    <property type="entry name" value="alpha/beta hydrolase"/>
    <property type="match status" value="1"/>
</dbReference>
<dbReference type="Pfam" id="PF00326">
    <property type="entry name" value="Peptidase_S9"/>
    <property type="match status" value="1"/>
</dbReference>
<feature type="domain" description="Peptidase S9 prolyl oligopeptidase catalytic" evidence="4">
    <location>
        <begin position="453"/>
        <end position="631"/>
    </location>
</feature>
<organism evidence="6 7">
    <name type="scientific">Sphingomonas changbaiensis NBRC 104936</name>
    <dbReference type="NCBI Taxonomy" id="1219043"/>
    <lineage>
        <taxon>Bacteria</taxon>
        <taxon>Pseudomonadati</taxon>
        <taxon>Pseudomonadota</taxon>
        <taxon>Alphaproteobacteria</taxon>
        <taxon>Sphingomonadales</taxon>
        <taxon>Sphingomonadaceae</taxon>
        <taxon>Sphingomonas</taxon>
    </lineage>
</organism>
<keyword evidence="7" id="KW-1185">Reference proteome</keyword>
<dbReference type="InterPro" id="IPR051167">
    <property type="entry name" value="Prolyl_oligopep/macrocyclase"/>
</dbReference>
<dbReference type="Pfam" id="PF02897">
    <property type="entry name" value="Peptidase_S9_N"/>
    <property type="match status" value="1"/>
</dbReference>
<keyword evidence="2" id="KW-0378">Hydrolase</keyword>
<evidence type="ECO:0000313" key="6">
    <source>
        <dbReference type="EMBL" id="GAO40682.1"/>
    </source>
</evidence>
<dbReference type="EMBL" id="BBWU01000051">
    <property type="protein sequence ID" value="GAO40682.1"/>
    <property type="molecule type" value="Genomic_DNA"/>
</dbReference>
<evidence type="ECO:0000256" key="2">
    <source>
        <dbReference type="ARBA" id="ARBA00022801"/>
    </source>
</evidence>
<feature type="domain" description="Peptidase S9A N-terminal" evidence="5">
    <location>
        <begin position="2"/>
        <end position="385"/>
    </location>
</feature>
<proteinExistence type="predicted"/>
<comment type="caution">
    <text evidence="6">The sequence shown here is derived from an EMBL/GenBank/DDBJ whole genome shotgun (WGS) entry which is preliminary data.</text>
</comment>
<name>A0A0E9MSC3_9SPHN</name>
<gene>
    <name evidence="6" type="ORF">SCH01S_51_00130</name>
</gene>
<dbReference type="GO" id="GO:0005829">
    <property type="term" value="C:cytosol"/>
    <property type="evidence" value="ECO:0007669"/>
    <property type="project" value="TreeGrafter"/>
</dbReference>
<accession>A0A0E9MSC3</accession>
<keyword evidence="1" id="KW-0645">Protease</keyword>
<dbReference type="AlphaFoldDB" id="A0A0E9MSC3"/>
<dbReference type="PANTHER" id="PTHR42881:SF13">
    <property type="entry name" value="PROLYL ENDOPEPTIDASE"/>
    <property type="match status" value="1"/>
</dbReference>
<protein>
    <submittedName>
        <fullName evidence="6">Peptidase S9 family protein</fullName>
    </submittedName>
</protein>
<sequence length="669" mass="75005">MHWVEEQRRSTLDRLRASPNFEALQSDAVAVLTDDSRIEDVTFIGDDVYQYHQERDRPLGVWRRTSKQSYLAGKPSWAVVLDLDALSAAEKHKWFFAGASCRERRCLVRLSENGKDANDTREFDLDQLRFVPGGFQIPNSKSRAWWYDADTLLVSPVLGPDSVNNWDVPKTLRVWRRGSDLAKTKPIFSIDDNDAMLSVSFIRAAGSNAFVVARHVDFERREYRLMTLDGASRPISLPPYSSIMGVHAGKLLLRPNEAWQPEGAGQGFAAGTLVAVPLAPIMQDAKVTDAELIFTPSGNDAVRGTVSGRDRLFVELLHDGFSRVVELRSDDQGQTRERLLPFNSPRFLSDISFVDGKLLAREEAPLIPERLILFDPDNGATTTLAQRKPQFETANLVSEQFRTVSRDGTTITYLITHRRNMPLNGSTPTLVYGYGGYDVAVTPRYEPIFGKLWLERGGAYVQAYLRGGGEFRAPWHRGAMRKNRQQPFDDMEAVLADLSRRGVATPAHLGIMGRSNGGLMVATVMEQKPELMNAVVIGGPLIDMLDFHELSPGGTWLAEYGDPRDPDMRSFLRSYSPMQNIADPDIHYPVPLIITATDDDRVLPGHARRFSYRLTALGHNNIYYEDAQGGHYWELAGGPPPGDWRLRSLARAVEFTYLWDRLGPKAAAQ</sequence>
<dbReference type="PRINTS" id="PR00862">
    <property type="entry name" value="PROLIGOPTASE"/>
</dbReference>
<dbReference type="InterPro" id="IPR002470">
    <property type="entry name" value="Peptidase_S9A"/>
</dbReference>
<evidence type="ECO:0000256" key="3">
    <source>
        <dbReference type="ARBA" id="ARBA00022825"/>
    </source>
</evidence>
<dbReference type="Gene3D" id="2.130.10.120">
    <property type="entry name" value="Prolyl oligopeptidase, N-terminal domain"/>
    <property type="match status" value="1"/>
</dbReference>
<dbReference type="SUPFAM" id="SSF53474">
    <property type="entry name" value="alpha/beta-Hydrolases"/>
    <property type="match status" value="1"/>
</dbReference>
<evidence type="ECO:0000256" key="1">
    <source>
        <dbReference type="ARBA" id="ARBA00022670"/>
    </source>
</evidence>
<evidence type="ECO:0000313" key="7">
    <source>
        <dbReference type="Proteomes" id="UP000033202"/>
    </source>
</evidence>